<dbReference type="SUPFAM" id="SSF46955">
    <property type="entry name" value="Putative DNA-binding domain"/>
    <property type="match status" value="1"/>
</dbReference>
<sequence length="173" mass="19246">MKIGELSRRTGVPTRMLRYYEEQDLLHPERAENGYRRYNVSAIYRVQQIRGLLDSGLTTEIIRRILPFLDKPDDIHLHPECLTPELAELLRSEAARIQQRIDCLARNRDAIHAYLAAVQPNPAPTDLPTGLPDNPSDNPSDTAPAPDGAPAREPGTSGETLRPDSTPVPPVRG</sequence>
<evidence type="ECO:0000313" key="4">
    <source>
        <dbReference type="EMBL" id="MEV0972236.1"/>
    </source>
</evidence>
<dbReference type="RefSeq" id="WP_358137159.1">
    <property type="nucleotide sequence ID" value="NZ_JBFALK010000015.1"/>
</dbReference>
<dbReference type="InterPro" id="IPR000551">
    <property type="entry name" value="MerR-type_HTH_dom"/>
</dbReference>
<name>A0ABV3GKX3_MICGL</name>
<evidence type="ECO:0000313" key="5">
    <source>
        <dbReference type="Proteomes" id="UP001551675"/>
    </source>
</evidence>
<dbReference type="PANTHER" id="PTHR30204">
    <property type="entry name" value="REDOX-CYCLING DRUG-SENSING TRANSCRIPTIONAL ACTIVATOR SOXR"/>
    <property type="match status" value="1"/>
</dbReference>
<gene>
    <name evidence="4" type="ORF">AB0I59_26860</name>
</gene>
<evidence type="ECO:0000256" key="2">
    <source>
        <dbReference type="SAM" id="MobiDB-lite"/>
    </source>
</evidence>
<reference evidence="4 5" key="1">
    <citation type="submission" date="2024-06" db="EMBL/GenBank/DDBJ databases">
        <title>The Natural Products Discovery Center: Release of the First 8490 Sequenced Strains for Exploring Actinobacteria Biosynthetic Diversity.</title>
        <authorList>
            <person name="Kalkreuter E."/>
            <person name="Kautsar S.A."/>
            <person name="Yang D."/>
            <person name="Bader C.D."/>
            <person name="Teijaro C.N."/>
            <person name="Fluegel L."/>
            <person name="Davis C.M."/>
            <person name="Simpson J.R."/>
            <person name="Lauterbach L."/>
            <person name="Steele A.D."/>
            <person name="Gui C."/>
            <person name="Meng S."/>
            <person name="Li G."/>
            <person name="Viehrig K."/>
            <person name="Ye F."/>
            <person name="Su P."/>
            <person name="Kiefer A.F."/>
            <person name="Nichols A."/>
            <person name="Cepeda A.J."/>
            <person name="Yan W."/>
            <person name="Fan B."/>
            <person name="Jiang Y."/>
            <person name="Adhikari A."/>
            <person name="Zheng C.-J."/>
            <person name="Schuster L."/>
            <person name="Cowan T.M."/>
            <person name="Smanski M.J."/>
            <person name="Chevrette M.G."/>
            <person name="De Carvalho L.P.S."/>
            <person name="Shen B."/>
        </authorList>
    </citation>
    <scope>NUCLEOTIDE SEQUENCE [LARGE SCALE GENOMIC DNA]</scope>
    <source>
        <strain evidence="4 5">NPDC050100</strain>
    </source>
</reference>
<dbReference type="Proteomes" id="UP001551675">
    <property type="component" value="Unassembled WGS sequence"/>
</dbReference>
<dbReference type="EMBL" id="JBFALK010000015">
    <property type="protein sequence ID" value="MEV0972236.1"/>
    <property type="molecule type" value="Genomic_DNA"/>
</dbReference>
<dbReference type="PANTHER" id="PTHR30204:SF93">
    <property type="entry name" value="HTH MERR-TYPE DOMAIN-CONTAINING PROTEIN"/>
    <property type="match status" value="1"/>
</dbReference>
<protein>
    <submittedName>
        <fullName evidence="4">MerR family transcriptional regulator</fullName>
    </submittedName>
</protein>
<proteinExistence type="predicted"/>
<comment type="caution">
    <text evidence="4">The sequence shown here is derived from an EMBL/GenBank/DDBJ whole genome shotgun (WGS) entry which is preliminary data.</text>
</comment>
<dbReference type="Pfam" id="PF13411">
    <property type="entry name" value="MerR_1"/>
    <property type="match status" value="1"/>
</dbReference>
<organism evidence="4 5">
    <name type="scientific">Microtetraspora glauca</name>
    <dbReference type="NCBI Taxonomy" id="1996"/>
    <lineage>
        <taxon>Bacteria</taxon>
        <taxon>Bacillati</taxon>
        <taxon>Actinomycetota</taxon>
        <taxon>Actinomycetes</taxon>
        <taxon>Streptosporangiales</taxon>
        <taxon>Streptosporangiaceae</taxon>
        <taxon>Microtetraspora</taxon>
    </lineage>
</organism>
<keyword evidence="5" id="KW-1185">Reference proteome</keyword>
<evidence type="ECO:0000256" key="1">
    <source>
        <dbReference type="ARBA" id="ARBA00023125"/>
    </source>
</evidence>
<evidence type="ECO:0000259" key="3">
    <source>
        <dbReference type="PROSITE" id="PS50937"/>
    </source>
</evidence>
<dbReference type="PROSITE" id="PS50937">
    <property type="entry name" value="HTH_MERR_2"/>
    <property type="match status" value="1"/>
</dbReference>
<dbReference type="PRINTS" id="PR00040">
    <property type="entry name" value="HTHMERR"/>
</dbReference>
<dbReference type="Gene3D" id="1.10.1660.10">
    <property type="match status" value="1"/>
</dbReference>
<accession>A0ABV3GKX3</accession>
<feature type="region of interest" description="Disordered" evidence="2">
    <location>
        <begin position="119"/>
        <end position="173"/>
    </location>
</feature>
<dbReference type="InterPro" id="IPR047057">
    <property type="entry name" value="MerR_fam"/>
</dbReference>
<dbReference type="SMART" id="SM00422">
    <property type="entry name" value="HTH_MERR"/>
    <property type="match status" value="1"/>
</dbReference>
<keyword evidence="1" id="KW-0238">DNA-binding</keyword>
<feature type="domain" description="HTH merR-type" evidence="3">
    <location>
        <begin position="1"/>
        <end position="68"/>
    </location>
</feature>
<dbReference type="InterPro" id="IPR009061">
    <property type="entry name" value="DNA-bd_dom_put_sf"/>
</dbReference>
<dbReference type="CDD" id="cd01282">
    <property type="entry name" value="HTH_MerR-like_sg3"/>
    <property type="match status" value="1"/>
</dbReference>